<evidence type="ECO:0000313" key="1">
    <source>
        <dbReference type="EMBL" id="MFC5602686.1"/>
    </source>
</evidence>
<evidence type="ECO:0000313" key="2">
    <source>
        <dbReference type="Proteomes" id="UP001596071"/>
    </source>
</evidence>
<dbReference type="EMBL" id="JBHSNP010000010">
    <property type="protein sequence ID" value="MFC5602686.1"/>
    <property type="molecule type" value="Genomic_DNA"/>
</dbReference>
<dbReference type="RefSeq" id="WP_381442859.1">
    <property type="nucleotide sequence ID" value="NZ_JBHSNP010000010.1"/>
</dbReference>
<reference evidence="2" key="1">
    <citation type="journal article" date="2019" name="Int. J. Syst. Evol. Microbiol.">
        <title>The Global Catalogue of Microorganisms (GCM) 10K type strain sequencing project: providing services to taxonomists for standard genome sequencing and annotation.</title>
        <authorList>
            <consortium name="The Broad Institute Genomics Platform"/>
            <consortium name="The Broad Institute Genome Sequencing Center for Infectious Disease"/>
            <person name="Wu L."/>
            <person name="Ma J."/>
        </authorList>
    </citation>
    <scope>NUCLEOTIDE SEQUENCE [LARGE SCALE GENOMIC DNA]</scope>
    <source>
        <strain evidence="2">KACC 11299</strain>
    </source>
</reference>
<proteinExistence type="predicted"/>
<comment type="caution">
    <text evidence="1">The sequence shown here is derived from an EMBL/GenBank/DDBJ whole genome shotgun (WGS) entry which is preliminary data.</text>
</comment>
<dbReference type="Proteomes" id="UP001596071">
    <property type="component" value="Unassembled WGS sequence"/>
</dbReference>
<gene>
    <name evidence="1" type="ORF">ACFPTP_05595</name>
</gene>
<protein>
    <recommendedName>
        <fullName evidence="3">EH_Signature domain-containing protein</fullName>
    </recommendedName>
</protein>
<evidence type="ECO:0008006" key="3">
    <source>
        <dbReference type="Google" id="ProtNLM"/>
    </source>
</evidence>
<name>A0ABW0TWE7_9BACL</name>
<keyword evidence="2" id="KW-1185">Reference proteome</keyword>
<sequence length="506" mass="59100">MLTTESKLYSTERVGIIQGDYEFLTDLVSLSNLGIKRGEKTAEFHDLSIRLLNYILQKKDARLALLLTKTLLEIQTYAGFYLTGNATNVRQLCDLIRIQFRYSKVEIYYNVMRLVNYYVGNTGQTNIRAIFPEKINMMHGNLYECFDQSLTLELLHSYLLIDIKSAQPLFLDMLSDWDRFEKELSEIDFSKLLWYGFLLDQEQYLKDVLKNYKDLLKSDMWSIRFYRYIKQNLTKNNNVDHDKIHRAIERFNKEKIFSTDEKKLIVKKIHSSFSAKKNITPKKKEKPVPLNIIKSVIRLAPHNMPPGINIGDINQKIIIELAVFENGSMKNTVKTIRVEALTDLKKTAIFANKPMLKKIKKEAGAGFIQVIDDKNAKYRNKLTENKPPKGKWFEGNELFNWPSTEVTGTGLAQDTNTNGMNEESALRKMGYQITNSTRDKRWVVLQRAVPVLGLKRVAYTIAGFVRMRKGQKNGKQKFRYAISEWEHDLQRLKTKYYRKDFTWPMT</sequence>
<accession>A0ABW0TWE7</accession>
<organism evidence="1 2">
    <name type="scientific">Sporosarcina koreensis</name>
    <dbReference type="NCBI Taxonomy" id="334735"/>
    <lineage>
        <taxon>Bacteria</taxon>
        <taxon>Bacillati</taxon>
        <taxon>Bacillota</taxon>
        <taxon>Bacilli</taxon>
        <taxon>Bacillales</taxon>
        <taxon>Caryophanaceae</taxon>
        <taxon>Sporosarcina</taxon>
    </lineage>
</organism>